<evidence type="ECO:0000313" key="1">
    <source>
        <dbReference type="EMBL" id="MDH4763394.1"/>
    </source>
</evidence>
<organism evidence="1 2">
    <name type="scientific">Pseudomonas flavocrustae</name>
    <dbReference type="NCBI Taxonomy" id="2991719"/>
    <lineage>
        <taxon>Bacteria</taxon>
        <taxon>Pseudomonadati</taxon>
        <taxon>Pseudomonadota</taxon>
        <taxon>Gammaproteobacteria</taxon>
        <taxon>Pseudomonadales</taxon>
        <taxon>Pseudomonadaceae</taxon>
        <taxon>Pseudomonas</taxon>
    </lineage>
</organism>
<name>A0ABT6IH81_9PSED</name>
<dbReference type="EMBL" id="JAPDIQ010000004">
    <property type="protein sequence ID" value="MDH4763394.1"/>
    <property type="molecule type" value="Genomic_DNA"/>
</dbReference>
<dbReference type="CDD" id="cd00093">
    <property type="entry name" value="HTH_XRE"/>
    <property type="match status" value="1"/>
</dbReference>
<keyword evidence="2" id="KW-1185">Reference proteome</keyword>
<reference evidence="1 2" key="1">
    <citation type="submission" date="2022-10" db="EMBL/GenBank/DDBJ databases">
        <title>A novel Pseudomonas species, isolated from Passiflora incarnata leaves.</title>
        <authorList>
            <person name="Cueva-Yesquen L.G."/>
            <person name="Fantinatti-Garboggini F."/>
        </authorList>
    </citation>
    <scope>NUCLEOTIDE SEQUENCE [LARGE SCALE GENOMIC DNA]</scope>
    <source>
        <strain evidence="1 2">CBMAI 2609</strain>
    </source>
</reference>
<evidence type="ECO:0000313" key="2">
    <source>
        <dbReference type="Proteomes" id="UP001157461"/>
    </source>
</evidence>
<dbReference type="Gene3D" id="1.10.260.40">
    <property type="entry name" value="lambda repressor-like DNA-binding domains"/>
    <property type="match status" value="1"/>
</dbReference>
<dbReference type="SUPFAM" id="SSF47413">
    <property type="entry name" value="lambda repressor-like DNA-binding domains"/>
    <property type="match status" value="1"/>
</dbReference>
<proteinExistence type="predicted"/>
<dbReference type="RefSeq" id="WP_280307906.1">
    <property type="nucleotide sequence ID" value="NZ_JAPDIQ010000004.1"/>
</dbReference>
<dbReference type="InterPro" id="IPR010982">
    <property type="entry name" value="Lambda_DNA-bd_dom_sf"/>
</dbReference>
<gene>
    <name evidence="1" type="ORF">OMP44_10845</name>
</gene>
<protein>
    <submittedName>
        <fullName evidence="1">Helix-turn-helix domain-containing protein</fullName>
    </submittedName>
</protein>
<dbReference type="Proteomes" id="UP001157461">
    <property type="component" value="Unassembled WGS sequence"/>
</dbReference>
<sequence length="109" mass="11906">MKEERERLGMSQGVFGEFGGVKTNAQVKYEKDERSPDALYLQALHNAGVDVCYVITGLRASAIPENALGPEEAEILLYVRGMSEYNKESVRRMTFAMAAADGALDSGKS</sequence>
<dbReference type="InterPro" id="IPR001387">
    <property type="entry name" value="Cro/C1-type_HTH"/>
</dbReference>
<comment type="caution">
    <text evidence="1">The sequence shown here is derived from an EMBL/GenBank/DDBJ whole genome shotgun (WGS) entry which is preliminary data.</text>
</comment>
<accession>A0ABT6IH81</accession>